<organism evidence="1 2">
    <name type="scientific">Trichonephila inaurata madagascariensis</name>
    <dbReference type="NCBI Taxonomy" id="2747483"/>
    <lineage>
        <taxon>Eukaryota</taxon>
        <taxon>Metazoa</taxon>
        <taxon>Ecdysozoa</taxon>
        <taxon>Arthropoda</taxon>
        <taxon>Chelicerata</taxon>
        <taxon>Arachnida</taxon>
        <taxon>Araneae</taxon>
        <taxon>Araneomorphae</taxon>
        <taxon>Entelegynae</taxon>
        <taxon>Araneoidea</taxon>
        <taxon>Nephilidae</taxon>
        <taxon>Trichonephila</taxon>
        <taxon>Trichonephila inaurata</taxon>
    </lineage>
</organism>
<keyword evidence="2" id="KW-1185">Reference proteome</keyword>
<comment type="caution">
    <text evidence="1">The sequence shown here is derived from an EMBL/GenBank/DDBJ whole genome shotgun (WGS) entry which is preliminary data.</text>
</comment>
<dbReference type="EMBL" id="BMAV01017705">
    <property type="protein sequence ID" value="GFY69558.1"/>
    <property type="molecule type" value="Genomic_DNA"/>
</dbReference>
<evidence type="ECO:0000313" key="1">
    <source>
        <dbReference type="EMBL" id="GFY69558.1"/>
    </source>
</evidence>
<evidence type="ECO:0000313" key="2">
    <source>
        <dbReference type="Proteomes" id="UP000886998"/>
    </source>
</evidence>
<dbReference type="AlphaFoldDB" id="A0A8X7CHY9"/>
<dbReference type="Proteomes" id="UP000886998">
    <property type="component" value="Unassembled WGS sequence"/>
</dbReference>
<proteinExistence type="predicted"/>
<name>A0A8X7CHY9_9ARAC</name>
<reference evidence="1" key="1">
    <citation type="submission" date="2020-08" db="EMBL/GenBank/DDBJ databases">
        <title>Multicomponent nature underlies the extraordinary mechanical properties of spider dragline silk.</title>
        <authorList>
            <person name="Kono N."/>
            <person name="Nakamura H."/>
            <person name="Mori M."/>
            <person name="Yoshida Y."/>
            <person name="Ohtoshi R."/>
            <person name="Malay A.D."/>
            <person name="Moran D.A.P."/>
            <person name="Tomita M."/>
            <person name="Numata K."/>
            <person name="Arakawa K."/>
        </authorList>
    </citation>
    <scope>NUCLEOTIDE SEQUENCE</scope>
</reference>
<accession>A0A8X7CHY9</accession>
<gene>
    <name evidence="1" type="ORF">TNIN_116441</name>
</gene>
<sequence>MIQGEVLQVESQEQTRIRDRDSAAIVLKFLFLENLSPCLFKKQLTKNVFRITSTMAKRTVRMTLLLGIWIEETYSIVSCKPR</sequence>
<protein>
    <submittedName>
        <fullName evidence="1">Uncharacterized protein</fullName>
    </submittedName>
</protein>